<dbReference type="EMBL" id="KZ678133">
    <property type="protein sequence ID" value="PSN68901.1"/>
    <property type="molecule type" value="Genomic_DNA"/>
</dbReference>
<dbReference type="PANTHER" id="PTHR21377:SF0">
    <property type="entry name" value="PROTEIN FAM210B, MITOCHONDRIAL"/>
    <property type="match status" value="1"/>
</dbReference>
<dbReference type="Pfam" id="PF06916">
    <property type="entry name" value="FAM210A-B_dom"/>
    <property type="match status" value="1"/>
</dbReference>
<dbReference type="PANTHER" id="PTHR21377">
    <property type="entry name" value="PROTEIN FAM210B, MITOCHONDRIAL"/>
    <property type="match status" value="1"/>
</dbReference>
<organism evidence="3 4">
    <name type="scientific">Corynespora cassiicola Philippines</name>
    <dbReference type="NCBI Taxonomy" id="1448308"/>
    <lineage>
        <taxon>Eukaryota</taxon>
        <taxon>Fungi</taxon>
        <taxon>Dikarya</taxon>
        <taxon>Ascomycota</taxon>
        <taxon>Pezizomycotina</taxon>
        <taxon>Dothideomycetes</taxon>
        <taxon>Pleosporomycetidae</taxon>
        <taxon>Pleosporales</taxon>
        <taxon>Corynesporascaceae</taxon>
        <taxon>Corynespora</taxon>
    </lineage>
</organism>
<sequence length="280" mass="30977">MRDQALRLAYEALLPRGLSRTSAQHQKSHLSSHALRSFFTSTQPQAASSRLAPSAAARWGLAFRSHRLPLARRLRSLRWKSDKSAPTQRPNPTPHLGSPEPAPSLSQRLKKLSREYGWTAVGVYFTLSALDFPFCFLAVRMLGTDRIGHYEEVVIDAFWKLVRIPFPNLGRHPQSDPAVPDEVAGATEREGALGWSGEVDQAAAKNRGANASTTLSMCDATSDRRLTQAAAIWTQLALAYAIHKSFIFIRVPLTAAILPKVVKTLRGWGYNIGKRKPKST</sequence>
<evidence type="ECO:0000313" key="4">
    <source>
        <dbReference type="Proteomes" id="UP000240883"/>
    </source>
</evidence>
<dbReference type="InterPro" id="IPR009688">
    <property type="entry name" value="FAM210A/B-like_dom"/>
</dbReference>
<feature type="region of interest" description="Disordered" evidence="1">
    <location>
        <begin position="79"/>
        <end position="106"/>
    </location>
</feature>
<dbReference type="GO" id="GO:0005739">
    <property type="term" value="C:mitochondrion"/>
    <property type="evidence" value="ECO:0007669"/>
    <property type="project" value="TreeGrafter"/>
</dbReference>
<dbReference type="InterPro" id="IPR045866">
    <property type="entry name" value="FAM210A/B-like"/>
</dbReference>
<accession>A0A2T2NTY5</accession>
<evidence type="ECO:0000259" key="2">
    <source>
        <dbReference type="Pfam" id="PF06916"/>
    </source>
</evidence>
<dbReference type="Proteomes" id="UP000240883">
    <property type="component" value="Unassembled WGS sequence"/>
</dbReference>
<protein>
    <recommendedName>
        <fullName evidence="2">DUF1279 domain-containing protein</fullName>
    </recommendedName>
</protein>
<keyword evidence="4" id="KW-1185">Reference proteome</keyword>
<evidence type="ECO:0000313" key="3">
    <source>
        <dbReference type="EMBL" id="PSN68901.1"/>
    </source>
</evidence>
<dbReference type="OrthoDB" id="426386at2759"/>
<gene>
    <name evidence="3" type="ORF">BS50DRAFT_327724</name>
</gene>
<evidence type="ECO:0000256" key="1">
    <source>
        <dbReference type="SAM" id="MobiDB-lite"/>
    </source>
</evidence>
<dbReference type="STRING" id="1448308.A0A2T2NTY5"/>
<name>A0A2T2NTY5_CORCC</name>
<proteinExistence type="predicted"/>
<reference evidence="3 4" key="1">
    <citation type="journal article" date="2018" name="Front. Microbiol.">
        <title>Genome-Wide Analysis of Corynespora cassiicola Leaf Fall Disease Putative Effectors.</title>
        <authorList>
            <person name="Lopez D."/>
            <person name="Ribeiro S."/>
            <person name="Label P."/>
            <person name="Fumanal B."/>
            <person name="Venisse J.S."/>
            <person name="Kohler A."/>
            <person name="de Oliveira R.R."/>
            <person name="Labutti K."/>
            <person name="Lipzen A."/>
            <person name="Lail K."/>
            <person name="Bauer D."/>
            <person name="Ohm R.A."/>
            <person name="Barry K.W."/>
            <person name="Spatafora J."/>
            <person name="Grigoriev I.V."/>
            <person name="Martin F.M."/>
            <person name="Pujade-Renaud V."/>
        </authorList>
    </citation>
    <scope>NUCLEOTIDE SEQUENCE [LARGE SCALE GENOMIC DNA]</scope>
    <source>
        <strain evidence="3 4">Philippines</strain>
    </source>
</reference>
<dbReference type="AlphaFoldDB" id="A0A2T2NTY5"/>
<feature type="domain" description="DUF1279" evidence="2">
    <location>
        <begin position="107"/>
        <end position="259"/>
    </location>
</feature>